<evidence type="ECO:0000256" key="1">
    <source>
        <dbReference type="SAM" id="MobiDB-lite"/>
    </source>
</evidence>
<accession>A0A4Y5QKV7</accession>
<keyword evidence="3" id="KW-1185">Reference proteome</keyword>
<feature type="compositionally biased region" description="Basic residues" evidence="1">
    <location>
        <begin position="97"/>
        <end position="108"/>
    </location>
</feature>
<dbReference type="Proteomes" id="UP001224606">
    <property type="component" value="Segment"/>
</dbReference>
<evidence type="ECO:0000313" key="3">
    <source>
        <dbReference type="Proteomes" id="UP001224606"/>
    </source>
</evidence>
<reference evidence="2" key="1">
    <citation type="submission" date="2019-01" db="EMBL/GenBank/DDBJ databases">
        <title>Unraveling the ssDNA virome of the New Zealand blackfly.</title>
        <authorList>
            <person name="Kraberger S."/>
            <person name="Waits K."/>
            <person name="Fontenele R."/>
            <person name="Walters M."/>
            <person name="Varsani A."/>
        </authorList>
    </citation>
    <scope>NUCLEOTIDE SEQUENCE</scope>
    <source>
        <strain evidence="2">SF02_377</strain>
    </source>
</reference>
<organism evidence="2 3">
    <name type="scientific">Blackfly DNA Virus 16</name>
    <dbReference type="NCBI Taxonomy" id="2586179"/>
    <lineage>
        <taxon>Viruses</taxon>
        <taxon>Monodnaviria</taxon>
        <taxon>Shotokuvirae</taxon>
        <taxon>Cressdnaviricota</taxon>
        <taxon>Repensiviricetes</taxon>
        <taxon>Geplafuvirales</taxon>
        <taxon>Geplanaviridae</taxon>
        <taxon>Diffindovirus</taxon>
        <taxon>Diffindovirus austrosis</taxon>
    </lineage>
</organism>
<name>A0A4Y5QKV7_9VIRU</name>
<proteinExistence type="predicted"/>
<dbReference type="EMBL" id="MK433230">
    <property type="protein sequence ID" value="QCX35052.1"/>
    <property type="molecule type" value="Genomic_DNA"/>
</dbReference>
<evidence type="ECO:0000313" key="2">
    <source>
        <dbReference type="EMBL" id="QCX35052.1"/>
    </source>
</evidence>
<feature type="region of interest" description="Disordered" evidence="1">
    <location>
        <begin position="47"/>
        <end position="127"/>
    </location>
</feature>
<protein>
    <submittedName>
        <fullName evidence="2">Capsid protein</fullName>
    </submittedName>
</protein>
<gene>
    <name evidence="2" type="primary">cp</name>
</gene>
<sequence>MSYLGAAAGGTLGFIFGNTRGAVRGAKLGYKLRPWTMAPWNKKRRASTTLTGPYLKKARFGPSAPRPTTSSATSRRSSTASVRSRRSGGKRTGWSTRSRRSRRTRKGRSYSARRQSGTKSLNYGAGTSYGSYGSGPRAYPGFYKRGQYHSFVSTDVARISSGNASQGWGVLPGAAFATLGTPANLTTSRYLPSLDLMNYIGQDLLRDTQTPGQAFADGVGTVSTPGYLTQKFVIPSISLKHELKNQTTTMVHVSLYDLVLRETSIPVPSPIGDISTGLLQERTGYASAQNGGSPESSLGVTPFQSSLFCKRWKVVKTTTLAIPAGSTHVHTFTNKPKKMFSFDDDTGLSQATNTGMSGQGALKPFQGYTTTCTIARVWGSIADEGVNQNANHVFTAPAAVDVSTKCFIKYAQFVKNKRVHAIYTTQVPPVAPITAVTATEDADTVASVQVA</sequence>
<feature type="compositionally biased region" description="Low complexity" evidence="1">
    <location>
        <begin position="62"/>
        <end position="82"/>
    </location>
</feature>
<feature type="compositionally biased region" description="Polar residues" evidence="1">
    <location>
        <begin position="112"/>
        <end position="121"/>
    </location>
</feature>